<feature type="compositionally biased region" description="Basic and acidic residues" evidence="8">
    <location>
        <begin position="565"/>
        <end position="583"/>
    </location>
</feature>
<evidence type="ECO:0000256" key="6">
    <source>
        <dbReference type="ARBA" id="ARBA00023170"/>
    </source>
</evidence>
<evidence type="ECO:0000313" key="12">
    <source>
        <dbReference type="Proteomes" id="UP001159405"/>
    </source>
</evidence>
<gene>
    <name evidence="11" type="ORF">PLOB_00021594</name>
</gene>
<feature type="transmembrane region" description="Helical" evidence="9">
    <location>
        <begin position="183"/>
        <end position="204"/>
    </location>
</feature>
<dbReference type="PANTHER" id="PTHR24243:SF208">
    <property type="entry name" value="PYROKININ-1 RECEPTOR"/>
    <property type="match status" value="1"/>
</dbReference>
<feature type="transmembrane region" description="Helical" evidence="9">
    <location>
        <begin position="274"/>
        <end position="303"/>
    </location>
</feature>
<evidence type="ECO:0000256" key="7">
    <source>
        <dbReference type="ARBA" id="ARBA00023224"/>
    </source>
</evidence>
<evidence type="ECO:0000256" key="3">
    <source>
        <dbReference type="ARBA" id="ARBA00022989"/>
    </source>
</evidence>
<feature type="transmembrane region" description="Helical" evidence="9">
    <location>
        <begin position="443"/>
        <end position="464"/>
    </location>
</feature>
<dbReference type="Pfam" id="PF00001">
    <property type="entry name" value="7tm_1"/>
    <property type="match status" value="2"/>
</dbReference>
<dbReference type="PANTHER" id="PTHR24243">
    <property type="entry name" value="G-PROTEIN COUPLED RECEPTOR"/>
    <property type="match status" value="1"/>
</dbReference>
<evidence type="ECO:0000256" key="1">
    <source>
        <dbReference type="ARBA" id="ARBA00004141"/>
    </source>
</evidence>
<name>A0ABN8NKI5_9CNID</name>
<evidence type="ECO:0000256" key="2">
    <source>
        <dbReference type="ARBA" id="ARBA00022692"/>
    </source>
</evidence>
<feature type="domain" description="G-protein coupled receptors family 1 profile" evidence="10">
    <location>
        <begin position="34"/>
        <end position="241"/>
    </location>
</feature>
<comment type="caution">
    <text evidence="11">The sequence shown here is derived from an EMBL/GenBank/DDBJ whole genome shotgun (WGS) entry which is preliminary data.</text>
</comment>
<keyword evidence="4" id="KW-0297">G-protein coupled receptor</keyword>
<dbReference type="SUPFAM" id="SSF81321">
    <property type="entry name" value="Family A G protein-coupled receptor-like"/>
    <property type="match status" value="2"/>
</dbReference>
<dbReference type="InterPro" id="IPR000276">
    <property type="entry name" value="GPCR_Rhodpsn"/>
</dbReference>
<feature type="transmembrane region" description="Helical" evidence="9">
    <location>
        <begin position="20"/>
        <end position="43"/>
    </location>
</feature>
<keyword evidence="6" id="KW-0675">Receptor</keyword>
<keyword evidence="12" id="KW-1185">Reference proteome</keyword>
<evidence type="ECO:0000313" key="11">
    <source>
        <dbReference type="EMBL" id="CAH3112996.1"/>
    </source>
</evidence>
<dbReference type="PRINTS" id="PR00237">
    <property type="entry name" value="GPCRRHODOPSN"/>
</dbReference>
<evidence type="ECO:0000256" key="5">
    <source>
        <dbReference type="ARBA" id="ARBA00023136"/>
    </source>
</evidence>
<feature type="transmembrane region" description="Helical" evidence="9">
    <location>
        <begin position="141"/>
        <end position="163"/>
    </location>
</feature>
<dbReference type="EMBL" id="CALNXK010000025">
    <property type="protein sequence ID" value="CAH3112996.1"/>
    <property type="molecule type" value="Genomic_DNA"/>
</dbReference>
<organism evidence="11 12">
    <name type="scientific">Porites lobata</name>
    <dbReference type="NCBI Taxonomy" id="104759"/>
    <lineage>
        <taxon>Eukaryota</taxon>
        <taxon>Metazoa</taxon>
        <taxon>Cnidaria</taxon>
        <taxon>Anthozoa</taxon>
        <taxon>Hexacorallia</taxon>
        <taxon>Scleractinia</taxon>
        <taxon>Fungiina</taxon>
        <taxon>Poritidae</taxon>
        <taxon>Porites</taxon>
    </lineage>
</organism>
<keyword evidence="3 9" id="KW-1133">Transmembrane helix</keyword>
<dbReference type="Proteomes" id="UP001159405">
    <property type="component" value="Unassembled WGS sequence"/>
</dbReference>
<evidence type="ECO:0000256" key="8">
    <source>
        <dbReference type="SAM" id="MobiDB-lite"/>
    </source>
</evidence>
<accession>A0ABN8NKI5</accession>
<reference evidence="11 12" key="1">
    <citation type="submission" date="2022-05" db="EMBL/GenBank/DDBJ databases">
        <authorList>
            <consortium name="Genoscope - CEA"/>
            <person name="William W."/>
        </authorList>
    </citation>
    <scope>NUCLEOTIDE SEQUENCE [LARGE SCALE GENOMIC DNA]</scope>
</reference>
<proteinExistence type="predicted"/>
<evidence type="ECO:0000256" key="9">
    <source>
        <dbReference type="SAM" id="Phobius"/>
    </source>
</evidence>
<dbReference type="CDD" id="cd00637">
    <property type="entry name" value="7tm_classA_rhodopsin-like"/>
    <property type="match status" value="2"/>
</dbReference>
<feature type="region of interest" description="Disordered" evidence="8">
    <location>
        <begin position="544"/>
        <end position="583"/>
    </location>
</feature>
<feature type="transmembrane region" description="Helical" evidence="9">
    <location>
        <begin position="692"/>
        <end position="711"/>
    </location>
</feature>
<feature type="transmembrane region" description="Helical" evidence="9">
    <location>
        <begin position="401"/>
        <end position="423"/>
    </location>
</feature>
<dbReference type="InterPro" id="IPR017452">
    <property type="entry name" value="GPCR_Rhodpsn_7TM"/>
</dbReference>
<keyword evidence="7" id="KW-0807">Transducer</keyword>
<feature type="domain" description="G-protein coupled receptors family 1 profile" evidence="10">
    <location>
        <begin position="294"/>
        <end position="491"/>
    </location>
</feature>
<protein>
    <recommendedName>
        <fullName evidence="10">G-protein coupled receptors family 1 profile domain-containing protein</fullName>
    </recommendedName>
</protein>
<evidence type="ECO:0000259" key="10">
    <source>
        <dbReference type="PROSITE" id="PS50262"/>
    </source>
</evidence>
<sequence>MNNSSLNMEMPCPYAVSATFTTLLAVISLAAIIGNVLVIAVVYKVPYLRTSTNYYYVNMAVSDFLSCLITWPLYLTDEIITSRGSLIKGFVATAGCKVGVFMRNVSHSVSILSLFLIAVDRFIATKYPLKVTLLTKKIRASLLLSSWVISIGYCFPTFLYAVIDKVGHESFCRLALAADKTMPLYLFAVILIIILYSAITILYLRIMSVLQRRLQPEDGTEDIVGNEQKRARHNRNVMKIFKSAKRTFEIHRLRRVIAMNNSSRNMVDHMPCPYAISATFTTLLAVISLAAIIGNVLVIAAVYKVPYLRTSTNYYYVNMAVSDFLSCLITWPLYLSDEIITSRGSLIKGFVATASCKVGVFMRNVSHSVSILSLFLIAVDRFIATKYPLKVTLLTKKIRASLLLSSWVMSIGYCFPTFLYAVIDKVGHESFCRLALAADKTMPLYLFAVILIIILYSAITILYLRIMRVLQRRLQPEHGESTSTKAKLFEVAGESFDDIEDGEEVASVFTTKTVEAKRGSESDTDFPDELENGNFRTPVVIKVKPKKKPDAKRYSEGDNNDEENDAAKTDDHGDPSTELIRTEGKPGWVEKVLRKLRENFTIIPNGPFDKLKDVLGTLGSKATGARKGLIELKDKWNTLSFGDRVTVTQTLQSAASNIDKFANAGDDPIGAVQGAVNMVGQFAALAGPKSQICAVALSFVSGFLSLFGAGGKKKKSIGQIVREEIDEALGQFYEQDLSNQARGLVETFDLSKAYVDRLARSGNKLTDAQAGSLERNVPLYLGLEFMGTLSSEIDRILKGNKGDDAKKILRYIELYAKMAVLKDVIMQEVATLLPDELEPNRQAMLAAQDVLRGEQRERFKFLRAGGVGEVALNYFDPDVSPITDAYLTAVLKVPDYDRSMAGIWCLSPNITGEKILPITWFRNHDSLMAGGHPYITPYNEGFWKLIPHGNHLYTVVNTFGGRKYDYYGQYLSFDILSGDRSRLTVEREAVLWEIYGDEQKRIRCKWGCYWNTTWCNRHIEPQIESTGVPYQELEGVHWRHVNSKESLRNVQTENDEQPKDVMVACSKENKNKQGI</sequence>
<keyword evidence="2 9" id="KW-0812">Transmembrane</keyword>
<dbReference type="PROSITE" id="PS50262">
    <property type="entry name" value="G_PROTEIN_RECEP_F1_2"/>
    <property type="match status" value="2"/>
</dbReference>
<keyword evidence="5 9" id="KW-0472">Membrane</keyword>
<comment type="subcellular location">
    <subcellularLocation>
        <location evidence="1">Membrane</location>
        <topology evidence="1">Multi-pass membrane protein</topology>
    </subcellularLocation>
</comment>
<feature type="transmembrane region" description="Helical" evidence="9">
    <location>
        <begin position="55"/>
        <end position="74"/>
    </location>
</feature>
<dbReference type="Gene3D" id="1.20.1070.10">
    <property type="entry name" value="Rhodopsin 7-helix transmembrane proteins"/>
    <property type="match status" value="2"/>
</dbReference>
<evidence type="ECO:0000256" key="4">
    <source>
        <dbReference type="ARBA" id="ARBA00023040"/>
    </source>
</evidence>